<gene>
    <name evidence="1" type="ORF">QFC24_003261</name>
</gene>
<protein>
    <submittedName>
        <fullName evidence="1">Uncharacterized protein</fullName>
    </submittedName>
</protein>
<comment type="caution">
    <text evidence="1">The sequence shown here is derived from an EMBL/GenBank/DDBJ whole genome shotgun (WGS) entry which is preliminary data.</text>
</comment>
<organism evidence="1 2">
    <name type="scientific">Naganishia onofrii</name>
    <dbReference type="NCBI Taxonomy" id="1851511"/>
    <lineage>
        <taxon>Eukaryota</taxon>
        <taxon>Fungi</taxon>
        <taxon>Dikarya</taxon>
        <taxon>Basidiomycota</taxon>
        <taxon>Agaricomycotina</taxon>
        <taxon>Tremellomycetes</taxon>
        <taxon>Filobasidiales</taxon>
        <taxon>Filobasidiaceae</taxon>
        <taxon>Naganishia</taxon>
    </lineage>
</organism>
<dbReference type="Proteomes" id="UP001234202">
    <property type="component" value="Unassembled WGS sequence"/>
</dbReference>
<keyword evidence="2" id="KW-1185">Reference proteome</keyword>
<proteinExistence type="predicted"/>
<dbReference type="EMBL" id="JASBWV010000010">
    <property type="protein sequence ID" value="KAJ9124470.1"/>
    <property type="molecule type" value="Genomic_DNA"/>
</dbReference>
<reference evidence="1" key="1">
    <citation type="submission" date="2023-04" db="EMBL/GenBank/DDBJ databases">
        <title>Draft Genome sequencing of Naganishia species isolated from polar environments using Oxford Nanopore Technology.</title>
        <authorList>
            <person name="Leo P."/>
            <person name="Venkateswaran K."/>
        </authorList>
    </citation>
    <scope>NUCLEOTIDE SEQUENCE</scope>
    <source>
        <strain evidence="1">DBVPG 5303</strain>
    </source>
</reference>
<evidence type="ECO:0000313" key="2">
    <source>
        <dbReference type="Proteomes" id="UP001234202"/>
    </source>
</evidence>
<name>A0ACC2XM77_9TREE</name>
<accession>A0ACC2XM77</accession>
<sequence length="553" mass="62457">MPSVAPSSPSVRAGSPPLSPALPGKLQPGSYGIKDVVIGVHLFVRKPGPTGETEERWAEVLSIRDKPQSIYAPTPKPGQVTDPLDQVEYYVHYSEFNKRLDEWVGGSRLVLERELELPKPVQQEKPAKKKVTGAAAAAQQASRQDSPSSNLLRKAAMKSLKSPAVSGRMGKKNVARKAPQKSTPSNVSDMAAEEEDEDMDALGEDDDEDEEDKDVVMDGEKAKIVTVADADADVAAPSNPLAVETLSKDDEIKRLRTTGSMTQQHSEISRVRNFKMIHMGKHEVETWYFSPYPIEFAHIDILYICEWCLSYFPSPLMLKRHLTKCTLHHPPGNEIYRDDNVSFFEIDGRKQRTWCRNLSLLSKCFLDHKFLYYDVDPFLFYCMAKRDEAGCHLVGYFSKEKQSADHYNVACILTLPQFQRQSYGKLLIEFSYELSKVERVQGSPEKPLSDLGLLSYRAYWQEVIVDLLLSTEEHELSIDQMANMTSIVPADISHTCHALHMIKVYKGNYIICLTDAVLEQHQRTKAKKRKTIDPSKLVWKPPTFSKAQLSFGF</sequence>
<evidence type="ECO:0000313" key="1">
    <source>
        <dbReference type="EMBL" id="KAJ9124470.1"/>
    </source>
</evidence>